<evidence type="ECO:0000313" key="2">
    <source>
        <dbReference type="Proteomes" id="UP000573729"/>
    </source>
</evidence>
<sequence>MSFTAQIGPNAAAAAKEAADRSGGGDFTPLLRGRYQARIIENKGVEDFAKAGSRNAGKQCVRLQVQILEGSPLGARRTFFVRIPLFTNFAPTDKNPDGASAWMFWNFFTKIMGMTEEQIIAGAPLPSNVEGRVITIILGKPKVPDEHNPLGSNEIDDVDAADADFARTPTLPAGGSLAPWLTPAGALIPDHPSLQGGAASGGIPTVGGGIPQVGGGIPTVGGGIPQVGGGIPAMGGGIPAVAPVAQQPYQQPPAQQQYVAPANPAFPGQVIPDPGTPPVNEWAAQQQAAAAALAAQQQQPAGGLQAVAYSDTTAY</sequence>
<keyword evidence="2" id="KW-1185">Reference proteome</keyword>
<dbReference type="Proteomes" id="UP000573729">
    <property type="component" value="Unassembled WGS sequence"/>
</dbReference>
<evidence type="ECO:0000313" key="1">
    <source>
        <dbReference type="EMBL" id="MBB4667079.1"/>
    </source>
</evidence>
<comment type="caution">
    <text evidence="1">The sequence shown here is derived from an EMBL/GenBank/DDBJ whole genome shotgun (WGS) entry which is preliminary data.</text>
</comment>
<dbReference type="RefSeq" id="WP_184217241.1">
    <property type="nucleotide sequence ID" value="NZ_JACHMD010000001.1"/>
</dbReference>
<name>A0A7W7BQP2_9MICO</name>
<organism evidence="1 2">
    <name type="scientific">Microbacterium marinum</name>
    <dbReference type="NCBI Taxonomy" id="421115"/>
    <lineage>
        <taxon>Bacteria</taxon>
        <taxon>Bacillati</taxon>
        <taxon>Actinomycetota</taxon>
        <taxon>Actinomycetes</taxon>
        <taxon>Micrococcales</taxon>
        <taxon>Microbacteriaceae</taxon>
        <taxon>Microbacterium</taxon>
    </lineage>
</organism>
<dbReference type="AlphaFoldDB" id="A0A7W7BQP2"/>
<gene>
    <name evidence="1" type="ORF">BKA24_001788</name>
</gene>
<dbReference type="EMBL" id="JACHMD010000001">
    <property type="protein sequence ID" value="MBB4667079.1"/>
    <property type="molecule type" value="Genomic_DNA"/>
</dbReference>
<reference evidence="1 2" key="1">
    <citation type="submission" date="2020-08" db="EMBL/GenBank/DDBJ databases">
        <title>Sequencing the genomes of 1000 actinobacteria strains.</title>
        <authorList>
            <person name="Klenk H.-P."/>
        </authorList>
    </citation>
    <scope>NUCLEOTIDE SEQUENCE [LARGE SCALE GENOMIC DNA]</scope>
    <source>
        <strain evidence="1 2">DSM 24947</strain>
    </source>
</reference>
<protein>
    <submittedName>
        <fullName evidence="1">Uncharacterized protein</fullName>
    </submittedName>
</protein>
<proteinExistence type="predicted"/>
<accession>A0A7W7BQP2</accession>